<accession>A0ABY1R023</accession>
<reference evidence="1 2" key="1">
    <citation type="submission" date="2017-05" db="EMBL/GenBank/DDBJ databases">
        <authorList>
            <person name="Varghese N."/>
            <person name="Submissions S."/>
        </authorList>
    </citation>
    <scope>NUCLEOTIDE SEQUENCE [LARGE SCALE GENOMIC DNA]</scope>
    <source>
        <strain evidence="1 2">DSM 18015</strain>
    </source>
</reference>
<gene>
    <name evidence="1" type="ORF">SAMN05421679_101607</name>
</gene>
<sequence length="552" mass="62667">MKKTANPKAIIFFLFIIIGLFHNSCKTEDDPENTQNTDTVKVQNFQLVSLEIDSSQFSEQEYTSELGGKKIHIAKGLDDKLHFMIPGDLEPGIYDFQLNSIKIKYDVSKPVLNDSAGNTIQSFKNQINTILLGLDNSDESTLLKNNLNAFNNAFNGLTDEQKTNAELFYIVNKSWFDYLLNDNYSQQYNGRLLEIIKKELIKSKFGTAAFVIGVIGVYYGSAEIKLLSIIPLSYGLYSITKSIKKIHDEAFVTQNLQIDGEYSEVDKGILNTISFQNEVEKALDFKTIDRKIITSDVSNAKNNLLEFFNIYNTFNYWIDKANTIIESVNTLPFVNFSLFTKYLLPTSSPIMNNPMIQEIFSGINFSITNPDLTLKSANFSTNQLKIKIKNNSNNSVSDYLKYSYSDGFSTFSGKFPITVSSSNPLKGIWTMDFNLAPPGNNCDEIDLEDEAGIPPTFHFGDNGKIIFDSMSDPDWFPALNNPAEYNNTYTMEENVLKIQTHYFQNQYGESFTNNMTLTYNSTANNFSGKYVYQYFLNGVLQYMCSNTVKIYK</sequence>
<comment type="caution">
    <text evidence="1">The sequence shown here is derived from an EMBL/GenBank/DDBJ whole genome shotgun (WGS) entry which is preliminary data.</text>
</comment>
<evidence type="ECO:0000313" key="1">
    <source>
        <dbReference type="EMBL" id="SMP89011.1"/>
    </source>
</evidence>
<organism evidence="1 2">
    <name type="scientific">Epilithonimonas pallida</name>
    <dbReference type="NCBI Taxonomy" id="373671"/>
    <lineage>
        <taxon>Bacteria</taxon>
        <taxon>Pseudomonadati</taxon>
        <taxon>Bacteroidota</taxon>
        <taxon>Flavobacteriia</taxon>
        <taxon>Flavobacteriales</taxon>
        <taxon>Weeksellaceae</taxon>
        <taxon>Chryseobacterium group</taxon>
        <taxon>Epilithonimonas</taxon>
    </lineage>
</organism>
<proteinExistence type="predicted"/>
<evidence type="ECO:0000313" key="2">
    <source>
        <dbReference type="Proteomes" id="UP001158050"/>
    </source>
</evidence>
<name>A0ABY1R023_9FLAO</name>
<dbReference type="RefSeq" id="WP_283415479.1">
    <property type="nucleotide sequence ID" value="NZ_FXUO01000001.1"/>
</dbReference>
<protein>
    <submittedName>
        <fullName evidence="1">Uncharacterized protein</fullName>
    </submittedName>
</protein>
<keyword evidence="2" id="KW-1185">Reference proteome</keyword>
<dbReference type="EMBL" id="FXUO01000001">
    <property type="protein sequence ID" value="SMP89011.1"/>
    <property type="molecule type" value="Genomic_DNA"/>
</dbReference>
<dbReference type="Proteomes" id="UP001158050">
    <property type="component" value="Unassembled WGS sequence"/>
</dbReference>